<evidence type="ECO:0000313" key="3">
    <source>
        <dbReference type="Ensembl" id="ENSECRP00000028615.1"/>
    </source>
</evidence>
<evidence type="ECO:0000256" key="1">
    <source>
        <dbReference type="SAM" id="Phobius"/>
    </source>
</evidence>
<dbReference type="InterPro" id="IPR003877">
    <property type="entry name" value="SPRY_dom"/>
</dbReference>
<dbReference type="InterPro" id="IPR013320">
    <property type="entry name" value="ConA-like_dom_sf"/>
</dbReference>
<sequence length="388" mass="44332">MDIWKIIAICFILISVILFIILVEYCCGRCRKNKKEEGMWRPISSEVLEIRDSEESGFIPNRVWKNIQKDEVDMVLLPDTAHHELSLDEDASQIRFKGNTQGPDRWYCVTGSDWLMKGRHYWEVEVGEKSSWALGLATEEIKMSKVIPESPGNGFWIIRLCGGKQFEAVSSTVTELQEKPKKVGVYQKSDELSFYNAESKTVIHKFSIEYHGLLYPVFSPGSRDKGPLIIKKKETGFMFALNSKAIHPNSICELEGQYPTEAGILPCVIGKDKLTSGKFNWEVDVCEKSSWALGVVSHTHSKKTSIPENPEDGYWIIKMSGGKFQAVSNTSINLLRKPNQVLVFLNFKDAELSFYDTEKKHLIYRFQLRSSLKLYPIFSPPDLRSRTK</sequence>
<dbReference type="Proteomes" id="UP000694620">
    <property type="component" value="Unassembled WGS sequence"/>
</dbReference>
<dbReference type="GeneTree" id="ENSGT00940000160531"/>
<protein>
    <submittedName>
        <fullName evidence="3">Ret finger protein-like 4A</fullName>
    </submittedName>
</protein>
<accession>A0A8C4T8F8</accession>
<keyword evidence="4" id="KW-1185">Reference proteome</keyword>
<evidence type="ECO:0000259" key="2">
    <source>
        <dbReference type="PROSITE" id="PS50188"/>
    </source>
</evidence>
<name>A0A8C4T8F8_ERPCA</name>
<dbReference type="AlphaFoldDB" id="A0A8C4T8F8"/>
<dbReference type="Ensembl" id="ENSECRT00000029224.1">
    <property type="protein sequence ID" value="ENSECRP00000028615.1"/>
    <property type="gene ID" value="ENSECRG00000019382.1"/>
</dbReference>
<dbReference type="PANTHER" id="PTHR24103">
    <property type="entry name" value="E3 UBIQUITIN-PROTEIN LIGASE TRIM"/>
    <property type="match status" value="1"/>
</dbReference>
<dbReference type="RefSeq" id="XP_028647440.1">
    <property type="nucleotide sequence ID" value="XM_028791607.2"/>
</dbReference>
<feature type="domain" description="B30.2/SPRY" evidence="2">
    <location>
        <begin position="54"/>
        <end position="237"/>
    </location>
</feature>
<dbReference type="InterPro" id="IPR001870">
    <property type="entry name" value="B30.2/SPRY"/>
</dbReference>
<dbReference type="InterPro" id="IPR050143">
    <property type="entry name" value="TRIM/RBCC"/>
</dbReference>
<dbReference type="Gene3D" id="2.60.120.920">
    <property type="match status" value="2"/>
</dbReference>
<dbReference type="Pfam" id="PF00622">
    <property type="entry name" value="SPRY"/>
    <property type="match status" value="2"/>
</dbReference>
<keyword evidence="1" id="KW-1133">Transmembrane helix</keyword>
<keyword evidence="1" id="KW-0812">Transmembrane</keyword>
<keyword evidence="1" id="KW-0472">Membrane</keyword>
<dbReference type="SMART" id="SM00449">
    <property type="entry name" value="SPRY"/>
    <property type="match status" value="2"/>
</dbReference>
<organism evidence="3 4">
    <name type="scientific">Erpetoichthys calabaricus</name>
    <name type="common">Rope fish</name>
    <name type="synonym">Calamoichthys calabaricus</name>
    <dbReference type="NCBI Taxonomy" id="27687"/>
    <lineage>
        <taxon>Eukaryota</taxon>
        <taxon>Metazoa</taxon>
        <taxon>Chordata</taxon>
        <taxon>Craniata</taxon>
        <taxon>Vertebrata</taxon>
        <taxon>Euteleostomi</taxon>
        <taxon>Actinopterygii</taxon>
        <taxon>Polypteriformes</taxon>
        <taxon>Polypteridae</taxon>
        <taxon>Erpetoichthys</taxon>
    </lineage>
</organism>
<dbReference type="PROSITE" id="PS50188">
    <property type="entry name" value="B302_SPRY"/>
    <property type="match status" value="2"/>
</dbReference>
<dbReference type="SUPFAM" id="SSF49899">
    <property type="entry name" value="Concanavalin A-like lectins/glucanases"/>
    <property type="match status" value="2"/>
</dbReference>
<reference evidence="3" key="2">
    <citation type="submission" date="2025-09" db="UniProtKB">
        <authorList>
            <consortium name="Ensembl"/>
        </authorList>
    </citation>
    <scope>IDENTIFICATION</scope>
</reference>
<evidence type="ECO:0000313" key="4">
    <source>
        <dbReference type="Proteomes" id="UP000694620"/>
    </source>
</evidence>
<reference evidence="3" key="1">
    <citation type="submission" date="2025-08" db="UniProtKB">
        <authorList>
            <consortium name="Ensembl"/>
        </authorList>
    </citation>
    <scope>IDENTIFICATION</scope>
</reference>
<gene>
    <name evidence="3" type="primary">LOC114642847</name>
</gene>
<dbReference type="OrthoDB" id="10284950at2759"/>
<proteinExistence type="predicted"/>
<feature type="domain" description="B30.2/SPRY" evidence="2">
    <location>
        <begin position="265"/>
        <end position="388"/>
    </location>
</feature>
<dbReference type="InterPro" id="IPR043136">
    <property type="entry name" value="B30.2/SPRY_sf"/>
</dbReference>
<dbReference type="GeneID" id="114642847"/>
<feature type="transmembrane region" description="Helical" evidence="1">
    <location>
        <begin position="6"/>
        <end position="27"/>
    </location>
</feature>